<dbReference type="EMBL" id="FMXA01000003">
    <property type="protein sequence ID" value="SDA38268.1"/>
    <property type="molecule type" value="Genomic_DNA"/>
</dbReference>
<keyword evidence="10" id="KW-1185">Reference proteome</keyword>
<dbReference type="GO" id="GO:0003906">
    <property type="term" value="F:DNA-(apurinic or apyrimidinic site) endonuclease activity"/>
    <property type="evidence" value="ECO:0007669"/>
    <property type="project" value="TreeGrafter"/>
</dbReference>
<feature type="binding site" evidence="7">
    <location>
        <position position="225"/>
    </location>
    <ligand>
        <name>Zn(2+)</name>
        <dbReference type="ChEBI" id="CHEBI:29105"/>
        <label>3</label>
    </ligand>
</feature>
<keyword evidence="7" id="KW-0540">Nuclease</keyword>
<feature type="binding site" evidence="7">
    <location>
        <position position="177"/>
    </location>
    <ligand>
        <name>Zn(2+)</name>
        <dbReference type="ChEBI" id="CHEBI:29105"/>
        <label>2</label>
    </ligand>
</feature>
<evidence type="ECO:0000313" key="10">
    <source>
        <dbReference type="Proteomes" id="UP000199689"/>
    </source>
</evidence>
<dbReference type="HAMAP" id="MF_00152">
    <property type="entry name" value="Nfo"/>
    <property type="match status" value="1"/>
</dbReference>
<name>A0A1G5UY34_9FIRM</name>
<dbReference type="GO" id="GO:0008081">
    <property type="term" value="F:phosphoric diester hydrolase activity"/>
    <property type="evidence" value="ECO:0007669"/>
    <property type="project" value="TreeGrafter"/>
</dbReference>
<evidence type="ECO:0000259" key="8">
    <source>
        <dbReference type="Pfam" id="PF01261"/>
    </source>
</evidence>
<keyword evidence="3 7" id="KW-0227">DNA damage</keyword>
<keyword evidence="5 7" id="KW-0862">Zinc</keyword>
<accession>A0A1G5UY34</accession>
<evidence type="ECO:0000313" key="9">
    <source>
        <dbReference type="EMBL" id="SDA38268.1"/>
    </source>
</evidence>
<dbReference type="AlphaFoldDB" id="A0A1G5UY34"/>
<proteinExistence type="inferred from homology"/>
<feature type="binding site" evidence="7">
    <location>
        <position position="67"/>
    </location>
    <ligand>
        <name>Zn(2+)</name>
        <dbReference type="ChEBI" id="CHEBI:29105"/>
        <label>1</label>
    </ligand>
</feature>
<dbReference type="CDD" id="cd00019">
    <property type="entry name" value="AP2Ec"/>
    <property type="match status" value="1"/>
</dbReference>
<feature type="binding site" evidence="7">
    <location>
        <position position="180"/>
    </location>
    <ligand>
        <name>Zn(2+)</name>
        <dbReference type="ChEBI" id="CHEBI:29105"/>
        <label>3</label>
    </ligand>
</feature>
<reference evidence="9 10" key="1">
    <citation type="submission" date="2016-10" db="EMBL/GenBank/DDBJ databases">
        <authorList>
            <person name="de Groot N.N."/>
        </authorList>
    </citation>
    <scope>NUCLEOTIDE SEQUENCE [LARGE SCALE GENOMIC DNA]</scope>
    <source>
        <strain evidence="9 10">DSM 15230</strain>
    </source>
</reference>
<feature type="binding site" evidence="7">
    <location>
        <position position="227"/>
    </location>
    <ligand>
        <name>Zn(2+)</name>
        <dbReference type="ChEBI" id="CHEBI:29105"/>
        <label>3</label>
    </ligand>
</feature>
<dbReference type="GO" id="GO:0003677">
    <property type="term" value="F:DNA binding"/>
    <property type="evidence" value="ECO:0007669"/>
    <property type="project" value="InterPro"/>
</dbReference>
<feature type="domain" description="Xylose isomerase-like TIM barrel" evidence="8">
    <location>
        <begin position="19"/>
        <end position="274"/>
    </location>
</feature>
<dbReference type="FunFam" id="3.20.20.150:FF:000001">
    <property type="entry name" value="Probable endonuclease 4"/>
    <property type="match status" value="1"/>
</dbReference>
<dbReference type="PROSITE" id="PS51432">
    <property type="entry name" value="AP_NUCLEASE_F2_4"/>
    <property type="match status" value="1"/>
</dbReference>
<dbReference type="GeneID" id="87755270"/>
<dbReference type="InterPro" id="IPR001719">
    <property type="entry name" value="AP_endonuc_2"/>
</dbReference>
<dbReference type="NCBIfam" id="TIGR00587">
    <property type="entry name" value="nfo"/>
    <property type="match status" value="1"/>
</dbReference>
<comment type="cofactor">
    <cofactor evidence="7">
        <name>Zn(2+)</name>
        <dbReference type="ChEBI" id="CHEBI:29105"/>
    </cofactor>
    <text evidence="7">Binds 3 Zn(2+) ions.</text>
</comment>
<evidence type="ECO:0000256" key="1">
    <source>
        <dbReference type="ARBA" id="ARBA00005340"/>
    </source>
</evidence>
<evidence type="ECO:0000256" key="3">
    <source>
        <dbReference type="ARBA" id="ARBA00022763"/>
    </source>
</evidence>
<comment type="function">
    <text evidence="7">Endonuclease IV plays a role in DNA repair. It cleaves phosphodiester bonds at apurinic or apyrimidinic (AP) sites, generating a 3'-hydroxyl group and a 5'-terminal sugar phosphate.</text>
</comment>
<dbReference type="PROSITE" id="PS00730">
    <property type="entry name" value="AP_NUCLEASE_F2_2"/>
    <property type="match status" value="1"/>
</dbReference>
<feature type="binding site" evidence="7">
    <location>
        <position position="212"/>
    </location>
    <ligand>
        <name>Zn(2+)</name>
        <dbReference type="ChEBI" id="CHEBI:29105"/>
        <label>2</label>
    </ligand>
</feature>
<evidence type="ECO:0000256" key="7">
    <source>
        <dbReference type="HAMAP-Rule" id="MF_00152"/>
    </source>
</evidence>
<feature type="binding site" evidence="7">
    <location>
        <position position="143"/>
    </location>
    <ligand>
        <name>Zn(2+)</name>
        <dbReference type="ChEBI" id="CHEBI:29105"/>
        <label>1</label>
    </ligand>
</feature>
<evidence type="ECO:0000256" key="2">
    <source>
        <dbReference type="ARBA" id="ARBA00022723"/>
    </source>
</evidence>
<keyword evidence="6 7" id="KW-0234">DNA repair</keyword>
<sequence length="278" mass="30745">MFYVGCHLSVSSGYLHMVKSAASLGANTFQFFPRNPRGGASASVNEEDMTAAGEFMKAHGFGPVVCHGAYTMNAASAREEVRRFACQSMKEDLMKISSLPGVLYNVHPGAHVKQGVEKGITLIADCINEVLDCDRIQMPFLLETMAGKGTEIGRTFEELGEIIHRVERKDLMGVCLDTCHVYDAGYDIKEDLPGVLAQFDRVLGLSRLRAIHLNDDKNEIGSHRDRHEKIGQGSLGNDVFARIINDKALKDLPFILETPNELAGFKEEIAMLKSWRND</sequence>
<organism evidence="9 10">
    <name type="scientific">Allisonella histaminiformans</name>
    <dbReference type="NCBI Taxonomy" id="209880"/>
    <lineage>
        <taxon>Bacteria</taxon>
        <taxon>Bacillati</taxon>
        <taxon>Bacillota</taxon>
        <taxon>Negativicutes</taxon>
        <taxon>Veillonellales</taxon>
        <taxon>Veillonellaceae</taxon>
        <taxon>Allisonella</taxon>
    </lineage>
</organism>
<keyword evidence="4 7" id="KW-0378">Hydrolase</keyword>
<dbReference type="SMART" id="SM00518">
    <property type="entry name" value="AP2Ec"/>
    <property type="match status" value="1"/>
</dbReference>
<dbReference type="Gene3D" id="3.20.20.150">
    <property type="entry name" value="Divalent-metal-dependent TIM barrel enzymes"/>
    <property type="match status" value="1"/>
</dbReference>
<dbReference type="GO" id="GO:0008833">
    <property type="term" value="F:deoxyribonuclease IV (phage-T4-induced) activity"/>
    <property type="evidence" value="ECO:0007669"/>
    <property type="project" value="UniProtKB-UniRule"/>
</dbReference>
<feature type="binding site" evidence="7">
    <location>
        <position position="107"/>
    </location>
    <ligand>
        <name>Zn(2+)</name>
        <dbReference type="ChEBI" id="CHEBI:29105"/>
        <label>1</label>
    </ligand>
</feature>
<dbReference type="SUPFAM" id="SSF51658">
    <property type="entry name" value="Xylose isomerase-like"/>
    <property type="match status" value="1"/>
</dbReference>
<dbReference type="InterPro" id="IPR036237">
    <property type="entry name" value="Xyl_isomerase-like_sf"/>
</dbReference>
<dbReference type="EC" id="3.1.21.2" evidence="7"/>
<evidence type="ECO:0000256" key="6">
    <source>
        <dbReference type="ARBA" id="ARBA00023204"/>
    </source>
</evidence>
<dbReference type="InterPro" id="IPR013022">
    <property type="entry name" value="Xyl_isomerase-like_TIM-brl"/>
</dbReference>
<dbReference type="InterPro" id="IPR018246">
    <property type="entry name" value="AP_endonuc_F2_Zn_BS"/>
</dbReference>
<dbReference type="PANTHER" id="PTHR21445:SF0">
    <property type="entry name" value="APURINIC-APYRIMIDINIC ENDONUCLEASE"/>
    <property type="match status" value="1"/>
</dbReference>
<gene>
    <name evidence="7" type="primary">nfo</name>
    <name evidence="9" type="ORF">SAMN02910343_00220</name>
</gene>
<evidence type="ECO:0000256" key="5">
    <source>
        <dbReference type="ARBA" id="ARBA00022833"/>
    </source>
</evidence>
<dbReference type="RefSeq" id="WP_091362921.1">
    <property type="nucleotide sequence ID" value="NZ_FMXA01000003.1"/>
</dbReference>
<protein>
    <recommendedName>
        <fullName evidence="7">Probable endonuclease 4</fullName>
        <ecNumber evidence="7">3.1.21.2</ecNumber>
    </recommendedName>
    <alternativeName>
        <fullName evidence="7">Endodeoxyribonuclease IV</fullName>
    </alternativeName>
    <alternativeName>
        <fullName evidence="7">Endonuclease IV</fullName>
    </alternativeName>
</protein>
<dbReference type="GO" id="GO:0006284">
    <property type="term" value="P:base-excision repair"/>
    <property type="evidence" value="ECO:0007669"/>
    <property type="project" value="TreeGrafter"/>
</dbReference>
<dbReference type="GO" id="GO:0008270">
    <property type="term" value="F:zinc ion binding"/>
    <property type="evidence" value="ECO:0007669"/>
    <property type="project" value="UniProtKB-UniRule"/>
</dbReference>
<keyword evidence="7 9" id="KW-0255">Endonuclease</keyword>
<evidence type="ECO:0000256" key="4">
    <source>
        <dbReference type="ARBA" id="ARBA00022801"/>
    </source>
</evidence>
<dbReference type="OrthoDB" id="9805666at2"/>
<dbReference type="STRING" id="209880.SAMN02910343_00220"/>
<comment type="similarity">
    <text evidence="1 7">Belongs to the AP endonuclease 2 family.</text>
</comment>
<feature type="binding site" evidence="7">
    <location>
        <position position="143"/>
    </location>
    <ligand>
        <name>Zn(2+)</name>
        <dbReference type="ChEBI" id="CHEBI:29105"/>
        <label>2</label>
    </ligand>
</feature>
<feature type="binding site" evidence="7">
    <location>
        <position position="257"/>
    </location>
    <ligand>
        <name>Zn(2+)</name>
        <dbReference type="ChEBI" id="CHEBI:29105"/>
        <label>2</label>
    </ligand>
</feature>
<comment type="catalytic activity">
    <reaction evidence="7">
        <text>Endonucleolytic cleavage to 5'-phosphooligonucleotide end-products.</text>
        <dbReference type="EC" id="3.1.21.2"/>
    </reaction>
</comment>
<dbReference type="PANTHER" id="PTHR21445">
    <property type="entry name" value="ENDONUCLEASE IV ENDODEOXYRIBONUCLEASE IV"/>
    <property type="match status" value="1"/>
</dbReference>
<keyword evidence="2 7" id="KW-0479">Metal-binding</keyword>
<dbReference type="Pfam" id="PF01261">
    <property type="entry name" value="AP_endonuc_2"/>
    <property type="match status" value="1"/>
</dbReference>
<dbReference type="Proteomes" id="UP000199689">
    <property type="component" value="Unassembled WGS sequence"/>
</dbReference>